<dbReference type="RefSeq" id="WP_344025532.1">
    <property type="nucleotide sequence ID" value="NZ_BAAABX010000042.1"/>
</dbReference>
<dbReference type="Pfam" id="PF20013">
    <property type="entry name" value="GAP1-N2"/>
    <property type="match status" value="1"/>
</dbReference>
<keyword evidence="6" id="KW-1185">Reference proteome</keyword>
<dbReference type="Pfam" id="PF20014">
    <property type="entry name" value="GAP1-M"/>
    <property type="match status" value="1"/>
</dbReference>
<dbReference type="EMBL" id="BAAABX010000042">
    <property type="protein sequence ID" value="GAA0412036.1"/>
    <property type="molecule type" value="Genomic_DNA"/>
</dbReference>
<proteinExistence type="predicted"/>
<organism evidence="5 6">
    <name type="scientific">Streptomyces luteireticuli</name>
    <dbReference type="NCBI Taxonomy" id="173858"/>
    <lineage>
        <taxon>Bacteria</taxon>
        <taxon>Bacillati</taxon>
        <taxon>Actinomycetota</taxon>
        <taxon>Actinomycetes</taxon>
        <taxon>Kitasatosporales</taxon>
        <taxon>Streptomycetaceae</taxon>
        <taxon>Streptomyces</taxon>
    </lineage>
</organism>
<dbReference type="InterPro" id="IPR045401">
    <property type="entry name" value="GAP1-M"/>
</dbReference>
<dbReference type="Proteomes" id="UP001500879">
    <property type="component" value="Unassembled WGS sequence"/>
</dbReference>
<comment type="caution">
    <text evidence="5">The sequence shown here is derived from an EMBL/GenBank/DDBJ whole genome shotgun (WGS) entry which is preliminary data.</text>
</comment>
<protein>
    <submittedName>
        <fullName evidence="5">Uncharacterized protein</fullName>
    </submittedName>
</protein>
<feature type="domain" description="GTPase-associated protein 1 N-terminal" evidence="2">
    <location>
        <begin position="103"/>
        <end position="182"/>
    </location>
</feature>
<dbReference type="InterPro" id="IPR045402">
    <property type="entry name" value="GAP1-N2"/>
</dbReference>
<evidence type="ECO:0000313" key="6">
    <source>
        <dbReference type="Proteomes" id="UP001500879"/>
    </source>
</evidence>
<gene>
    <name evidence="5" type="ORF">GCM10010357_36450</name>
</gene>
<reference evidence="5 6" key="1">
    <citation type="journal article" date="2019" name="Int. J. Syst. Evol. Microbiol.">
        <title>The Global Catalogue of Microorganisms (GCM) 10K type strain sequencing project: providing services to taxonomists for standard genome sequencing and annotation.</title>
        <authorList>
            <consortium name="The Broad Institute Genomics Platform"/>
            <consortium name="The Broad Institute Genome Sequencing Center for Infectious Disease"/>
            <person name="Wu L."/>
            <person name="Ma J."/>
        </authorList>
    </citation>
    <scope>NUCLEOTIDE SEQUENCE [LARGE SCALE GENOMIC DNA]</scope>
    <source>
        <strain evidence="5 6">JCM 4788</strain>
    </source>
</reference>
<evidence type="ECO:0000256" key="1">
    <source>
        <dbReference type="SAM" id="MobiDB-lite"/>
    </source>
</evidence>
<feature type="domain" description="GTPase-associated protein 1 middle" evidence="3">
    <location>
        <begin position="195"/>
        <end position="296"/>
    </location>
</feature>
<feature type="compositionally biased region" description="Low complexity" evidence="1">
    <location>
        <begin position="27"/>
        <end position="38"/>
    </location>
</feature>
<name>A0ABN0YV54_9ACTN</name>
<dbReference type="InterPro" id="IPR049532">
    <property type="entry name" value="GAP1-like_C"/>
</dbReference>
<evidence type="ECO:0000259" key="2">
    <source>
        <dbReference type="Pfam" id="PF20013"/>
    </source>
</evidence>
<feature type="domain" description="GTPase-associated protein 1-like C-terminal" evidence="4">
    <location>
        <begin position="423"/>
        <end position="821"/>
    </location>
</feature>
<feature type="region of interest" description="Disordered" evidence="1">
    <location>
        <begin position="1"/>
        <end position="106"/>
    </location>
</feature>
<feature type="region of interest" description="Disordered" evidence="1">
    <location>
        <begin position="539"/>
        <end position="569"/>
    </location>
</feature>
<sequence length="848" mass="90329">MTPHQPPPLQQLHYSRSSPDSAPRFTAAGPDLPALLLGEIEPLLTYEPPDDCEPPDDGPGRGAPGGATPGEATPGEATPGGAAPGAGAPCDGAAPADAAPPGEGPRFPVVFGHHRLADGTRLLCRAVRTGTDPLGRRHPFHAHAVRLPPDGPLPGGLLPVEAWESPSWAERTPGTGTPEPLAALAPARRITKAGLLEFVTARAERLVPFLTDVRTLFRRPDAPQLLVIERDTGRIAHWIAVASAVLPRDLAHRLTFTTYTRRPLLARQQIVGALPGSEFDYAHVAGDRRYRVHDCAGGHSSPARDEPDPWASVAARVLLADRPALFTEAARFRTAADRDATHDAGRLAALALREGIPLDAAGRTAAARWARFRASADRREPNPLLAPLLRALAVAGPDRPPEEWAALAELAEFFAPLASRTPGAQLRRDLRAELDRAAPGEPLARVLALARLAEALRADHTPVLTARLSAALLGDAAPDRDAVWAAVTAHPGLTAAVLGTLERTAATGDPASVVHLLTGGFPAADLQRLPHLRMAAALADGSLPRPRRSPDDTGAAPGPNDPRSTGRSPDRIAFLAQLVRSAGRGQGANPSVLRTAFRLVWGSSAPTPAETAALLDALPAERHRAAGLDDVLVRSALDSAPDDAEAPAVARILVLRCGPRLDPRRHAALLLLDQAGAIDDGQEVAGFTARALSLRAQARPLEPGIEDRLRHVLVRRLLFGDPCPDELAELAASGDEELLGAYAHEARGGGVDLALRRTPEFAAACFTAWYTAPGASGLWEDLRTGLLDEVLRPAMRFLPREQLDEIQQLLYEQDPSWEELFQEWNRRPGVLGRLGALRRSSRGERRAD</sequence>
<evidence type="ECO:0000259" key="3">
    <source>
        <dbReference type="Pfam" id="PF20014"/>
    </source>
</evidence>
<feature type="compositionally biased region" description="Low complexity" evidence="1">
    <location>
        <begin position="69"/>
        <end position="105"/>
    </location>
</feature>
<accession>A0ABN0YV54</accession>
<feature type="domain" description="GTPase-associated protein 1-like C-terminal" evidence="4">
    <location>
        <begin position="320"/>
        <end position="415"/>
    </location>
</feature>
<dbReference type="Pfam" id="PF20052">
    <property type="entry name" value="GAP1-C"/>
    <property type="match status" value="2"/>
</dbReference>
<evidence type="ECO:0000313" key="5">
    <source>
        <dbReference type="EMBL" id="GAA0412036.1"/>
    </source>
</evidence>
<evidence type="ECO:0000259" key="4">
    <source>
        <dbReference type="Pfam" id="PF20052"/>
    </source>
</evidence>